<feature type="domain" description="Peptidase A1" evidence="11">
    <location>
        <begin position="186"/>
        <end position="559"/>
    </location>
</feature>
<evidence type="ECO:0000256" key="8">
    <source>
        <dbReference type="ARBA" id="ARBA00077656"/>
    </source>
</evidence>
<dbReference type="Pfam" id="PF14541">
    <property type="entry name" value="TAXi_C"/>
    <property type="match status" value="1"/>
</dbReference>
<evidence type="ECO:0000313" key="12">
    <source>
        <dbReference type="EMBL" id="PNR39040.1"/>
    </source>
</evidence>
<dbReference type="EMBL" id="ABEU02000015">
    <property type="protein sequence ID" value="PNR39040.1"/>
    <property type="molecule type" value="Genomic_DNA"/>
</dbReference>
<dbReference type="GeneID" id="112292362"/>
<comment type="similarity">
    <text evidence="1">Belongs to the peptidase A1 family.</text>
</comment>
<dbReference type="OrthoDB" id="2747330at2759"/>
<dbReference type="OMA" id="AVWICIP"/>
<evidence type="ECO:0000256" key="6">
    <source>
        <dbReference type="ARBA" id="ARBA00022801"/>
    </source>
</evidence>
<dbReference type="Gramene" id="Pp3c15_4820V3.2">
    <property type="protein sequence ID" value="Pp3c15_4820V3.2"/>
    <property type="gene ID" value="Pp3c15_4820"/>
</dbReference>
<feature type="active site" evidence="9">
    <location>
        <position position="426"/>
    </location>
</feature>
<name>A0A2K1JBY0_PHYPA</name>
<evidence type="ECO:0000313" key="13">
    <source>
        <dbReference type="EnsemblPlants" id="Pp3c15_4820V3.1"/>
    </source>
</evidence>
<keyword evidence="10" id="KW-0812">Transmembrane</keyword>
<protein>
    <recommendedName>
        <fullName evidence="7">Aspartic proteinase Asp1</fullName>
    </recommendedName>
    <alternativeName>
        <fullName evidence="8">Nucellin-like protein</fullName>
    </alternativeName>
</protein>
<keyword evidence="4" id="KW-0677">Repeat</keyword>
<dbReference type="FunCoup" id="A0A2K1JBY0">
    <property type="interactions" value="88"/>
</dbReference>
<feature type="active site" evidence="9">
    <location>
        <position position="204"/>
    </location>
</feature>
<evidence type="ECO:0000256" key="2">
    <source>
        <dbReference type="ARBA" id="ARBA00022670"/>
    </source>
</evidence>
<evidence type="ECO:0000256" key="10">
    <source>
        <dbReference type="SAM" id="Phobius"/>
    </source>
</evidence>
<dbReference type="EnsemblPlants" id="Pp3c15_4820V3.1">
    <property type="protein sequence ID" value="Pp3c15_4820V3.1"/>
    <property type="gene ID" value="Pp3c15_4820"/>
</dbReference>
<keyword evidence="5" id="KW-0064">Aspartyl protease</keyword>
<dbReference type="Pfam" id="PF14543">
    <property type="entry name" value="TAXi_N"/>
    <property type="match status" value="1"/>
</dbReference>
<proteinExistence type="inferred from homology"/>
<organism evidence="12">
    <name type="scientific">Physcomitrium patens</name>
    <name type="common">Spreading-leaved earth moss</name>
    <name type="synonym">Physcomitrella patens</name>
    <dbReference type="NCBI Taxonomy" id="3218"/>
    <lineage>
        <taxon>Eukaryota</taxon>
        <taxon>Viridiplantae</taxon>
        <taxon>Streptophyta</taxon>
        <taxon>Embryophyta</taxon>
        <taxon>Bryophyta</taxon>
        <taxon>Bryophytina</taxon>
        <taxon>Bryopsida</taxon>
        <taxon>Funariidae</taxon>
        <taxon>Funariales</taxon>
        <taxon>Funariaceae</taxon>
        <taxon>Physcomitrium</taxon>
    </lineage>
</organism>
<evidence type="ECO:0000256" key="3">
    <source>
        <dbReference type="ARBA" id="ARBA00022729"/>
    </source>
</evidence>
<gene>
    <name evidence="13" type="primary">LOC112292362</name>
    <name evidence="12" type="ORF">PHYPA_019318</name>
</gene>
<keyword evidence="10" id="KW-0472">Membrane</keyword>
<evidence type="ECO:0000256" key="9">
    <source>
        <dbReference type="PIRSR" id="PIRSR601461-1"/>
    </source>
</evidence>
<dbReference type="AlphaFoldDB" id="A0A2K1JBY0"/>
<dbReference type="InterPro" id="IPR032799">
    <property type="entry name" value="TAXi_C"/>
</dbReference>
<dbReference type="PaxDb" id="3218-PP1S83_133V6.1"/>
<dbReference type="PANTHER" id="PTHR13683:SF316">
    <property type="entry name" value="ASPARTYL PROTEASE APCB1"/>
    <property type="match status" value="1"/>
</dbReference>
<evidence type="ECO:0000256" key="7">
    <source>
        <dbReference type="ARBA" id="ARBA00068871"/>
    </source>
</evidence>
<dbReference type="SUPFAM" id="SSF50630">
    <property type="entry name" value="Acid proteases"/>
    <property type="match status" value="1"/>
</dbReference>
<dbReference type="PROSITE" id="PS51767">
    <property type="entry name" value="PEPTIDASE_A1"/>
    <property type="match status" value="1"/>
</dbReference>
<dbReference type="RefSeq" id="XP_024396508.1">
    <property type="nucleotide sequence ID" value="XM_024540740.2"/>
</dbReference>
<keyword evidence="2" id="KW-0645">Protease</keyword>
<feature type="transmembrane region" description="Helical" evidence="10">
    <location>
        <begin position="91"/>
        <end position="112"/>
    </location>
</feature>
<reference evidence="13" key="3">
    <citation type="submission" date="2020-12" db="UniProtKB">
        <authorList>
            <consortium name="EnsemblPlants"/>
        </authorList>
    </citation>
    <scope>IDENTIFICATION</scope>
</reference>
<dbReference type="PRINTS" id="PR00792">
    <property type="entry name" value="PEPSIN"/>
</dbReference>
<keyword evidence="14" id="KW-1185">Reference proteome</keyword>
<dbReference type="PANTHER" id="PTHR13683">
    <property type="entry name" value="ASPARTYL PROTEASES"/>
    <property type="match status" value="1"/>
</dbReference>
<accession>A0A2K1JBY0</accession>
<dbReference type="InterPro" id="IPR021109">
    <property type="entry name" value="Peptidase_aspartic_dom_sf"/>
</dbReference>
<dbReference type="KEGG" id="ppp:112292362"/>
<dbReference type="Proteomes" id="UP000006727">
    <property type="component" value="Chromosome 15"/>
</dbReference>
<dbReference type="InterPro" id="IPR032861">
    <property type="entry name" value="TAXi_N"/>
</dbReference>
<dbReference type="Gene3D" id="2.40.70.10">
    <property type="entry name" value="Acid Proteases"/>
    <property type="match status" value="2"/>
</dbReference>
<dbReference type="InterPro" id="IPR001461">
    <property type="entry name" value="Aspartic_peptidase_A1"/>
</dbReference>
<evidence type="ECO:0000256" key="5">
    <source>
        <dbReference type="ARBA" id="ARBA00022750"/>
    </source>
</evidence>
<dbReference type="GO" id="GO:0004190">
    <property type="term" value="F:aspartic-type endopeptidase activity"/>
    <property type="evidence" value="ECO:0007669"/>
    <property type="project" value="UniProtKB-KW"/>
</dbReference>
<evidence type="ECO:0000313" key="14">
    <source>
        <dbReference type="Proteomes" id="UP000006727"/>
    </source>
</evidence>
<reference evidence="12 14" key="1">
    <citation type="journal article" date="2008" name="Science">
        <title>The Physcomitrella genome reveals evolutionary insights into the conquest of land by plants.</title>
        <authorList>
            <person name="Rensing S."/>
            <person name="Lang D."/>
            <person name="Zimmer A."/>
            <person name="Terry A."/>
            <person name="Salamov A."/>
            <person name="Shapiro H."/>
            <person name="Nishiyama T."/>
            <person name="Perroud P.-F."/>
            <person name="Lindquist E."/>
            <person name="Kamisugi Y."/>
            <person name="Tanahashi T."/>
            <person name="Sakakibara K."/>
            <person name="Fujita T."/>
            <person name="Oishi K."/>
            <person name="Shin-I T."/>
            <person name="Kuroki Y."/>
            <person name="Toyoda A."/>
            <person name="Suzuki Y."/>
            <person name="Hashimoto A."/>
            <person name="Yamaguchi K."/>
            <person name="Sugano A."/>
            <person name="Kohara Y."/>
            <person name="Fujiyama A."/>
            <person name="Anterola A."/>
            <person name="Aoki S."/>
            <person name="Ashton N."/>
            <person name="Barbazuk W.B."/>
            <person name="Barker E."/>
            <person name="Bennetzen J."/>
            <person name="Bezanilla M."/>
            <person name="Blankenship R."/>
            <person name="Cho S.H."/>
            <person name="Dutcher S."/>
            <person name="Estelle M."/>
            <person name="Fawcett J.A."/>
            <person name="Gundlach H."/>
            <person name="Hanada K."/>
            <person name="Heyl A."/>
            <person name="Hicks K.A."/>
            <person name="Hugh J."/>
            <person name="Lohr M."/>
            <person name="Mayer K."/>
            <person name="Melkozernov A."/>
            <person name="Murata T."/>
            <person name="Nelson D."/>
            <person name="Pils B."/>
            <person name="Prigge M."/>
            <person name="Reiss B."/>
            <person name="Renner T."/>
            <person name="Rombauts S."/>
            <person name="Rushton P."/>
            <person name="Sanderfoot A."/>
            <person name="Schween G."/>
            <person name="Shiu S.-H."/>
            <person name="Stueber K."/>
            <person name="Theodoulou F.L."/>
            <person name="Tu H."/>
            <person name="Van de Peer Y."/>
            <person name="Verrier P.J."/>
            <person name="Waters E."/>
            <person name="Wood A."/>
            <person name="Yang L."/>
            <person name="Cove D."/>
            <person name="Cuming A."/>
            <person name="Hasebe M."/>
            <person name="Lucas S."/>
            <person name="Mishler D.B."/>
            <person name="Reski R."/>
            <person name="Grigoriev I."/>
            <person name="Quatrano R.S."/>
            <person name="Boore J.L."/>
        </authorList>
    </citation>
    <scope>NUCLEOTIDE SEQUENCE [LARGE SCALE GENOMIC DNA]</scope>
    <source>
        <strain evidence="13 14">cv. Gransden 2004</strain>
    </source>
</reference>
<dbReference type="EnsemblPlants" id="Pp3c15_4820V3.2">
    <property type="protein sequence ID" value="Pp3c15_4820V3.2"/>
    <property type="gene ID" value="Pp3c15_4820"/>
</dbReference>
<dbReference type="FunFam" id="2.40.70.10:FF:000027">
    <property type="entry name" value="Aspartic proteinase Asp1 isoform A"/>
    <property type="match status" value="1"/>
</dbReference>
<dbReference type="STRING" id="3218.A0A2K1JBY0"/>
<sequence>MSINDPMDSGAKSVASSAPQQMRGVVIISLPGIDGEGGKTMCAAMWQEEQQHVRQFVQEPVRQQLQPTPPPPSAPVPSRQRRGWKILRKMVLFKLMFLVALFLAYKLPSLYFSEMELEEQDEEKNVHVYTLHPKYTATPIKLAQIRRNLLERDMKRLGKVATPENADKNATVFSQLRGNIYPDGLYYMAMLIGAPAKLYYLDMDTGSDLTWLQCDAPCRSCASGPHGLYDPKKARLVDCRVPLCALVQQGGSYACGGPVRQCDYDVEYADGSSTMGVLMEDTITLLLTNGTRSKTTAIIGCGYDQQGTLAQTPASTDGVMGLSSAKISLPSQLAKKGIVRNVIGHCLAGGSNGGGYLFFGDSLVPALGMTWTPIMGKSIVDGYQTRLQSIRYGGDELKIVKKTGNIGGKSGDADDKTGDIGGVMFDSGTSFTYLVPEAYNAVLSAMEMQVEKSGLVRIKTDNTLPFCWRGPSPFESVADVQRYFKTVTLDFGKRNWYSASRVLELSPEGYLIVSTQGNVCLGILDASGASLEVTNIIGDVSMRGYLVVYDNARNQIGWVRRNCHNRPTKPTSQLLSKLAHLFD</sequence>
<keyword evidence="3" id="KW-0732">Signal</keyword>
<evidence type="ECO:0000256" key="1">
    <source>
        <dbReference type="ARBA" id="ARBA00007447"/>
    </source>
</evidence>
<keyword evidence="10" id="KW-1133">Transmembrane helix</keyword>
<dbReference type="FunFam" id="2.40.70.10:FF:000015">
    <property type="entry name" value="Aspartyl protease family protein"/>
    <property type="match status" value="1"/>
</dbReference>
<evidence type="ECO:0000259" key="11">
    <source>
        <dbReference type="PROSITE" id="PS51767"/>
    </source>
</evidence>
<reference evidence="12 14" key="2">
    <citation type="journal article" date="2018" name="Plant J.">
        <title>The Physcomitrella patens chromosome-scale assembly reveals moss genome structure and evolution.</title>
        <authorList>
            <person name="Lang D."/>
            <person name="Ullrich K.K."/>
            <person name="Murat F."/>
            <person name="Fuchs J."/>
            <person name="Jenkins J."/>
            <person name="Haas F.B."/>
            <person name="Piednoel M."/>
            <person name="Gundlach H."/>
            <person name="Van Bel M."/>
            <person name="Meyberg R."/>
            <person name="Vives C."/>
            <person name="Morata J."/>
            <person name="Symeonidi A."/>
            <person name="Hiss M."/>
            <person name="Muchero W."/>
            <person name="Kamisugi Y."/>
            <person name="Saleh O."/>
            <person name="Blanc G."/>
            <person name="Decker E.L."/>
            <person name="van Gessel N."/>
            <person name="Grimwood J."/>
            <person name="Hayes R.D."/>
            <person name="Graham S.W."/>
            <person name="Gunter L.E."/>
            <person name="McDaniel S.F."/>
            <person name="Hoernstein S.N.W."/>
            <person name="Larsson A."/>
            <person name="Li F.W."/>
            <person name="Perroud P.F."/>
            <person name="Phillips J."/>
            <person name="Ranjan P."/>
            <person name="Rokshar D.S."/>
            <person name="Rothfels C.J."/>
            <person name="Schneider L."/>
            <person name="Shu S."/>
            <person name="Stevenson D.W."/>
            <person name="Thummler F."/>
            <person name="Tillich M."/>
            <person name="Villarreal Aguilar J.C."/>
            <person name="Widiez T."/>
            <person name="Wong G.K."/>
            <person name="Wymore A."/>
            <person name="Zhang Y."/>
            <person name="Zimmer A.D."/>
            <person name="Quatrano R.S."/>
            <person name="Mayer K.F.X."/>
            <person name="Goodstein D."/>
            <person name="Casacuberta J.M."/>
            <person name="Vandepoele K."/>
            <person name="Reski R."/>
            <person name="Cuming A.C."/>
            <person name="Tuskan G.A."/>
            <person name="Maumus F."/>
            <person name="Salse J."/>
            <person name="Schmutz J."/>
            <person name="Rensing S.A."/>
        </authorList>
    </citation>
    <scope>NUCLEOTIDE SEQUENCE [LARGE SCALE GENOMIC DNA]</scope>
    <source>
        <strain evidence="13 14">cv. Gransden 2004</strain>
    </source>
</reference>
<dbReference type="InterPro" id="IPR033121">
    <property type="entry name" value="PEPTIDASE_A1"/>
</dbReference>
<keyword evidence="6" id="KW-0378">Hydrolase</keyword>
<dbReference type="GO" id="GO:0006508">
    <property type="term" value="P:proteolysis"/>
    <property type="evidence" value="ECO:0007669"/>
    <property type="project" value="UniProtKB-KW"/>
</dbReference>
<dbReference type="Gramene" id="Pp3c15_4820V3.1">
    <property type="protein sequence ID" value="Pp3c15_4820V3.1"/>
    <property type="gene ID" value="Pp3c15_4820"/>
</dbReference>
<evidence type="ECO:0000256" key="4">
    <source>
        <dbReference type="ARBA" id="ARBA00022737"/>
    </source>
</evidence>